<sequence length="100" mass="10678">MKLTILAIASLAGLAAAASENTTCDTFGAWDCGGDATLGWTTVLQCAYNTPGSKRMQWRRIAKCEGETPCCDHRAVEMKGVPHCNVRPTAGPMQQFCGRA</sequence>
<gene>
    <name evidence="2" type="ORF">Sste5346_006627</name>
</gene>
<protein>
    <submittedName>
        <fullName evidence="2">Uncharacterized protein</fullName>
    </submittedName>
</protein>
<proteinExistence type="predicted"/>
<organism evidence="2 3">
    <name type="scientific">Sporothrix stenoceras</name>
    <dbReference type="NCBI Taxonomy" id="5173"/>
    <lineage>
        <taxon>Eukaryota</taxon>
        <taxon>Fungi</taxon>
        <taxon>Dikarya</taxon>
        <taxon>Ascomycota</taxon>
        <taxon>Pezizomycotina</taxon>
        <taxon>Sordariomycetes</taxon>
        <taxon>Sordariomycetidae</taxon>
        <taxon>Ophiostomatales</taxon>
        <taxon>Ophiostomataceae</taxon>
        <taxon>Sporothrix</taxon>
    </lineage>
</organism>
<feature type="chain" id="PRO_5045163227" evidence="1">
    <location>
        <begin position="18"/>
        <end position="100"/>
    </location>
</feature>
<dbReference type="Proteomes" id="UP001583186">
    <property type="component" value="Unassembled WGS sequence"/>
</dbReference>
<evidence type="ECO:0000313" key="2">
    <source>
        <dbReference type="EMBL" id="KAL1893195.1"/>
    </source>
</evidence>
<dbReference type="EMBL" id="JAWCUI010000039">
    <property type="protein sequence ID" value="KAL1893195.1"/>
    <property type="molecule type" value="Genomic_DNA"/>
</dbReference>
<accession>A0ABR3YYN9</accession>
<comment type="caution">
    <text evidence="2">The sequence shown here is derived from an EMBL/GenBank/DDBJ whole genome shotgun (WGS) entry which is preliminary data.</text>
</comment>
<keyword evidence="1" id="KW-0732">Signal</keyword>
<evidence type="ECO:0000256" key="1">
    <source>
        <dbReference type="SAM" id="SignalP"/>
    </source>
</evidence>
<feature type="signal peptide" evidence="1">
    <location>
        <begin position="1"/>
        <end position="17"/>
    </location>
</feature>
<evidence type="ECO:0000313" key="3">
    <source>
        <dbReference type="Proteomes" id="UP001583186"/>
    </source>
</evidence>
<reference evidence="2 3" key="1">
    <citation type="journal article" date="2024" name="IMA Fungus">
        <title>IMA Genome - F19 : A genome assembly and annotation guide to empower mycologists, including annotated draft genome sequences of Ceratocystis pirilliformis, Diaporthe australafricana, Fusarium ophioides, Paecilomyces lecythidis, and Sporothrix stenoceras.</title>
        <authorList>
            <person name="Aylward J."/>
            <person name="Wilson A.M."/>
            <person name="Visagie C.M."/>
            <person name="Spraker J."/>
            <person name="Barnes I."/>
            <person name="Buitendag C."/>
            <person name="Ceriani C."/>
            <person name="Del Mar Angel L."/>
            <person name="du Plessis D."/>
            <person name="Fuchs T."/>
            <person name="Gasser K."/>
            <person name="Kramer D."/>
            <person name="Li W."/>
            <person name="Munsamy K."/>
            <person name="Piso A."/>
            <person name="Price J.L."/>
            <person name="Sonnekus B."/>
            <person name="Thomas C."/>
            <person name="van der Nest A."/>
            <person name="van Dijk A."/>
            <person name="van Heerden A."/>
            <person name="van Vuuren N."/>
            <person name="Yilmaz N."/>
            <person name="Duong T.A."/>
            <person name="van der Merwe N.A."/>
            <person name="Wingfield M.J."/>
            <person name="Wingfield B.D."/>
        </authorList>
    </citation>
    <scope>NUCLEOTIDE SEQUENCE [LARGE SCALE GENOMIC DNA]</scope>
    <source>
        <strain evidence="2 3">CMW 5346</strain>
    </source>
</reference>
<keyword evidence="3" id="KW-1185">Reference proteome</keyword>
<name>A0ABR3YYN9_9PEZI</name>